<dbReference type="PANTHER" id="PTHR35984:SF1">
    <property type="entry name" value="PERIPLASMIC SERINE PROTEASE"/>
    <property type="match status" value="1"/>
</dbReference>
<dbReference type="AlphaFoldDB" id="A0A9E2BG05"/>
<dbReference type="SUPFAM" id="SSF52096">
    <property type="entry name" value="ClpP/crotonase"/>
    <property type="match status" value="1"/>
</dbReference>
<dbReference type="PANTHER" id="PTHR35984">
    <property type="entry name" value="PERIPLASMIC SERINE PROTEASE"/>
    <property type="match status" value="1"/>
</dbReference>
<feature type="transmembrane region" description="Helical" evidence="1">
    <location>
        <begin position="6"/>
        <end position="25"/>
    </location>
</feature>
<dbReference type="InterPro" id="IPR029045">
    <property type="entry name" value="ClpP/crotonase-like_dom_sf"/>
</dbReference>
<dbReference type="GO" id="GO:0016020">
    <property type="term" value="C:membrane"/>
    <property type="evidence" value="ECO:0007669"/>
    <property type="project" value="InterPro"/>
</dbReference>
<protein>
    <submittedName>
        <fullName evidence="2">Uncharacterized protein</fullName>
    </submittedName>
</protein>
<keyword evidence="1" id="KW-1133">Transmembrane helix</keyword>
<keyword evidence="1" id="KW-0812">Transmembrane</keyword>
<dbReference type="NCBIfam" id="NF047768">
    <property type="entry name" value="Clp_like_SDH"/>
    <property type="match status" value="1"/>
</dbReference>
<comment type="caution">
    <text evidence="2">The sequence shown here is derived from an EMBL/GenBank/DDBJ whole genome shotgun (WGS) entry which is preliminary data.</text>
</comment>
<dbReference type="EMBL" id="QLTW01000029">
    <property type="protein sequence ID" value="MBT9144893.1"/>
    <property type="molecule type" value="Genomic_DNA"/>
</dbReference>
<dbReference type="Proteomes" id="UP000811545">
    <property type="component" value="Unassembled WGS sequence"/>
</dbReference>
<dbReference type="Gene3D" id="3.90.226.10">
    <property type="entry name" value="2-enoyl-CoA Hydratase, Chain A, domain 1"/>
    <property type="match status" value="1"/>
</dbReference>
<dbReference type="InterPro" id="IPR002825">
    <property type="entry name" value="Pept_S49_ser-pept_pro"/>
</dbReference>
<keyword evidence="1" id="KW-0472">Membrane</keyword>
<gene>
    <name evidence="2" type="ORF">DDT42_00749</name>
</gene>
<accession>A0A9E2BG05</accession>
<evidence type="ECO:0000256" key="1">
    <source>
        <dbReference type="SAM" id="Phobius"/>
    </source>
</evidence>
<evidence type="ECO:0000313" key="3">
    <source>
        <dbReference type="Proteomes" id="UP000811545"/>
    </source>
</evidence>
<proteinExistence type="predicted"/>
<sequence>MDLYMIFWVFLIIIFLIPVMQKSILSTKRFNFISKLEKERNSRVIIMIHRQEAVSFLGIPVFRYISIEDSEQILKAIRLTSPDTPIDLILHTPGGIALASEQIAFALKKHPAKVTVYIPHYAMSGGTMIALAADEIVIDENAVLGPVDPQISNYPAASLVRVLDLKEPQDISDKILILADIARKSLYQVETKVHHLLKDKMGGEKAKDLAKILTEGRWTHDHPITFEDATGLGLPAKKEMPENIYKLMDLYPQPSSKPSVQYIPIPYRGKNGDIK</sequence>
<reference evidence="2 3" key="1">
    <citation type="journal article" date="2021" name="bioRxiv">
        <title>Unique metabolic strategies in Hadean analogues reveal hints for primordial physiology.</title>
        <authorList>
            <person name="Nobu M.K."/>
            <person name="Nakai R."/>
            <person name="Tamazawa S."/>
            <person name="Mori H."/>
            <person name="Toyoda A."/>
            <person name="Ijiri A."/>
            <person name="Suzuki S."/>
            <person name="Kurokawa K."/>
            <person name="Kamagata Y."/>
            <person name="Tamaki H."/>
        </authorList>
    </citation>
    <scope>NUCLEOTIDE SEQUENCE [LARGE SCALE GENOMIC DNA]</scope>
    <source>
        <strain evidence="2">BS525</strain>
    </source>
</reference>
<name>A0A9E2BG05_PSYF1</name>
<dbReference type="Pfam" id="PF01972">
    <property type="entry name" value="SDH_protease"/>
    <property type="match status" value="1"/>
</dbReference>
<organism evidence="2 3">
    <name type="scientific">Psychracetigena formicireducens</name>
    <dbReference type="NCBI Taxonomy" id="2986056"/>
    <lineage>
        <taxon>Bacteria</taxon>
        <taxon>Bacillati</taxon>
        <taxon>Candidatus Lithacetigenota</taxon>
        <taxon>Candidatus Psychracetigena</taxon>
    </lineage>
</organism>
<evidence type="ECO:0000313" key="2">
    <source>
        <dbReference type="EMBL" id="MBT9144893.1"/>
    </source>
</evidence>